<reference evidence="1" key="1">
    <citation type="journal article" date="2013" name="Genome Biol. Evol.">
        <title>Punctuated emergences of genetic and phenotypic innovations in eumetazoan, bilaterian, euteleostome, and hominidae ancestors.</title>
        <authorList>
            <person name="Wenger Y."/>
            <person name="Galliot B."/>
        </authorList>
    </citation>
    <scope>NUCLEOTIDE SEQUENCE</scope>
    <source>
        <tissue evidence="1">Whole animals</tissue>
    </source>
</reference>
<dbReference type="InterPro" id="IPR011990">
    <property type="entry name" value="TPR-like_helical_dom_sf"/>
</dbReference>
<dbReference type="PANTHER" id="PTHR16797:SF4">
    <property type="entry name" value="40-KDA HUNTINGTIN-ASSOCIATED PROTEIN"/>
    <property type="match status" value="1"/>
</dbReference>
<dbReference type="GO" id="GO:0005769">
    <property type="term" value="C:early endosome"/>
    <property type="evidence" value="ECO:0007669"/>
    <property type="project" value="TreeGrafter"/>
</dbReference>
<dbReference type="SUPFAM" id="SSF48452">
    <property type="entry name" value="TPR-like"/>
    <property type="match status" value="1"/>
</dbReference>
<accession>T2MG25</accession>
<dbReference type="Pfam" id="PF14938">
    <property type="entry name" value="SNAP"/>
    <property type="match status" value="1"/>
</dbReference>
<dbReference type="InterPro" id="IPR039494">
    <property type="entry name" value="F8A"/>
</dbReference>
<proteinExistence type="evidence at transcript level"/>
<name>T2MG25_HYDVU</name>
<dbReference type="PANTHER" id="PTHR16797">
    <property type="entry name" value="FACTOR VIII-ASSOCIATED GENE 1"/>
    <property type="match status" value="1"/>
</dbReference>
<dbReference type="Gene3D" id="1.25.40.10">
    <property type="entry name" value="Tetratricopeptide repeat domain"/>
    <property type="match status" value="1"/>
</dbReference>
<dbReference type="AlphaFoldDB" id="T2MG25"/>
<protein>
    <submittedName>
        <fullName evidence="1">Factor VIII intron 22 protein</fullName>
    </submittedName>
</protein>
<dbReference type="GO" id="GO:0099518">
    <property type="term" value="P:vesicle cytoskeletal trafficking"/>
    <property type="evidence" value="ECO:0007669"/>
    <property type="project" value="TreeGrafter"/>
</dbReference>
<evidence type="ECO:0000313" key="1">
    <source>
        <dbReference type="EMBL" id="CDG71213.1"/>
    </source>
</evidence>
<dbReference type="KEGG" id="hmg:100212896"/>
<sequence>MDRELDVFKNYRNINNNIKKRFLKKPNFLEAIEQFGTLSRFLKQQECPQYAGFCCLAKARCENTLNNPVAEAETLLEAARLFFEAELTNVKMKCPSLEEHLSEAILCYNQAIKVYIKEGNLSLGASVSYEVANNLVSIGKLDEAYNHFIQAAEIQKQFSIVDYLCTMQDASSCKLIKENYPVALRHLSQIAITIESMVTSNKDFLTYSLLQILQHVEITRVLALLLLKSSPMDLNDEHLKILEKYTWENRDNDPILPDNLFLLIQSVVMATQAVDGETLLEMEEQLFEFLDIVQMELLHRIVVDVNK</sequence>
<organism evidence="1">
    <name type="scientific">Hydra vulgaris</name>
    <name type="common">Hydra</name>
    <name type="synonym">Hydra attenuata</name>
    <dbReference type="NCBI Taxonomy" id="6087"/>
    <lineage>
        <taxon>Eukaryota</taxon>
        <taxon>Metazoa</taxon>
        <taxon>Cnidaria</taxon>
        <taxon>Hydrozoa</taxon>
        <taxon>Hydroidolina</taxon>
        <taxon>Anthoathecata</taxon>
        <taxon>Aplanulata</taxon>
        <taxon>Hydridae</taxon>
        <taxon>Hydra</taxon>
    </lineage>
</organism>
<gene>
    <name evidence="1" type="primary">F8A1</name>
</gene>
<dbReference type="OrthoDB" id="10249246at2759"/>
<dbReference type="OMA" id="ELWQYAG"/>
<dbReference type="EMBL" id="HAAD01004981">
    <property type="protein sequence ID" value="CDG71213.1"/>
    <property type="molecule type" value="mRNA"/>
</dbReference>